<dbReference type="Pfam" id="PF13409">
    <property type="entry name" value="GST_N_2"/>
    <property type="match status" value="1"/>
</dbReference>
<dbReference type="Gene3D" id="3.40.30.10">
    <property type="entry name" value="Glutaredoxin"/>
    <property type="match status" value="1"/>
</dbReference>
<dbReference type="SUPFAM" id="SSF47616">
    <property type="entry name" value="GST C-terminal domain-like"/>
    <property type="match status" value="1"/>
</dbReference>
<evidence type="ECO:0000313" key="3">
    <source>
        <dbReference type="EMBL" id="MFC2966726.1"/>
    </source>
</evidence>
<sequence>MYLLHYAPDNASLIVRLALEELGAPYQTRLVDRAAREQEGAAYRALNPAGLIPVLETADGPIFETGAILLWLSERHGALAPAPLDPARGAFLKWLFFTANTLHADLRQLFYPERYAPPGCEAGFHAIAGRRIARHFGLLDVVAAEAPDWLSPEAPSVLSCYLAGLMRWAALYPRGGTGWFRLDDTPALKTLAEAAEARPAARRCAEAEGLGPTPFSAPGYAEPPEGSAT</sequence>
<dbReference type="PANTHER" id="PTHR44051:SF8">
    <property type="entry name" value="GLUTATHIONE S-TRANSFERASE GSTA"/>
    <property type="match status" value="1"/>
</dbReference>
<dbReference type="CDD" id="cd03057">
    <property type="entry name" value="GST_N_Beta"/>
    <property type="match status" value="1"/>
</dbReference>
<organism evidence="3 4">
    <name type="scientific">Acidimangrovimonas pyrenivorans</name>
    <dbReference type="NCBI Taxonomy" id="2030798"/>
    <lineage>
        <taxon>Bacteria</taxon>
        <taxon>Pseudomonadati</taxon>
        <taxon>Pseudomonadota</taxon>
        <taxon>Alphaproteobacteria</taxon>
        <taxon>Rhodobacterales</taxon>
        <taxon>Paracoccaceae</taxon>
        <taxon>Acidimangrovimonas</taxon>
    </lineage>
</organism>
<evidence type="ECO:0000259" key="2">
    <source>
        <dbReference type="PROSITE" id="PS50404"/>
    </source>
</evidence>
<keyword evidence="4" id="KW-1185">Reference proteome</keyword>
<proteinExistence type="predicted"/>
<dbReference type="InterPro" id="IPR004045">
    <property type="entry name" value="Glutathione_S-Trfase_N"/>
</dbReference>
<dbReference type="PANTHER" id="PTHR44051">
    <property type="entry name" value="GLUTATHIONE S-TRANSFERASE-RELATED"/>
    <property type="match status" value="1"/>
</dbReference>
<dbReference type="PROSITE" id="PS50404">
    <property type="entry name" value="GST_NTER"/>
    <property type="match status" value="1"/>
</dbReference>
<comment type="caution">
    <text evidence="3">The sequence shown here is derived from an EMBL/GenBank/DDBJ whole genome shotgun (WGS) entry which is preliminary data.</text>
</comment>
<dbReference type="Gene3D" id="1.20.1050.10">
    <property type="match status" value="1"/>
</dbReference>
<evidence type="ECO:0000256" key="1">
    <source>
        <dbReference type="SAM" id="MobiDB-lite"/>
    </source>
</evidence>
<accession>A0ABV7ACF3</accession>
<dbReference type="EMBL" id="JBHRSK010000002">
    <property type="protein sequence ID" value="MFC2966726.1"/>
    <property type="molecule type" value="Genomic_DNA"/>
</dbReference>
<protein>
    <submittedName>
        <fullName evidence="3">Glutathione S-transferase family protein</fullName>
    </submittedName>
</protein>
<evidence type="ECO:0000313" key="4">
    <source>
        <dbReference type="Proteomes" id="UP001595443"/>
    </source>
</evidence>
<dbReference type="SUPFAM" id="SSF52833">
    <property type="entry name" value="Thioredoxin-like"/>
    <property type="match status" value="1"/>
</dbReference>
<dbReference type="Proteomes" id="UP001595443">
    <property type="component" value="Unassembled WGS sequence"/>
</dbReference>
<dbReference type="InterPro" id="IPR036282">
    <property type="entry name" value="Glutathione-S-Trfase_C_sf"/>
</dbReference>
<feature type="domain" description="GST N-terminal" evidence="2">
    <location>
        <begin position="1"/>
        <end position="80"/>
    </location>
</feature>
<reference evidence="4" key="1">
    <citation type="journal article" date="2019" name="Int. J. Syst. Evol. Microbiol.">
        <title>The Global Catalogue of Microorganisms (GCM) 10K type strain sequencing project: providing services to taxonomists for standard genome sequencing and annotation.</title>
        <authorList>
            <consortium name="The Broad Institute Genomics Platform"/>
            <consortium name="The Broad Institute Genome Sequencing Center for Infectious Disease"/>
            <person name="Wu L."/>
            <person name="Ma J."/>
        </authorList>
    </citation>
    <scope>NUCLEOTIDE SEQUENCE [LARGE SCALE GENOMIC DNA]</scope>
    <source>
        <strain evidence="4">KCTC 62192</strain>
    </source>
</reference>
<dbReference type="RefSeq" id="WP_377831212.1">
    <property type="nucleotide sequence ID" value="NZ_JBHRSK010000002.1"/>
</dbReference>
<gene>
    <name evidence="3" type="ORF">ACFOES_01335</name>
</gene>
<feature type="region of interest" description="Disordered" evidence="1">
    <location>
        <begin position="202"/>
        <end position="229"/>
    </location>
</feature>
<name>A0ABV7ACF3_9RHOB</name>
<dbReference type="InterPro" id="IPR036249">
    <property type="entry name" value="Thioredoxin-like_sf"/>
</dbReference>